<evidence type="ECO:0000313" key="3">
    <source>
        <dbReference type="Proteomes" id="UP001496627"/>
    </source>
</evidence>
<proteinExistence type="predicted"/>
<keyword evidence="1" id="KW-1133">Transmembrane helix</keyword>
<comment type="caution">
    <text evidence="2">The sequence shown here is derived from an EMBL/GenBank/DDBJ whole genome shotgun (WGS) entry which is preliminary data.</text>
</comment>
<sequence>MTFPVATATVAAVATDEAPANIATASKSFLNIMISILFFAMSRARQG</sequence>
<dbReference type="RefSeq" id="WP_280107530.1">
    <property type="nucleotide sequence ID" value="NZ_JBEAAL010000033.1"/>
</dbReference>
<dbReference type="EMBL" id="JBEAAL010000033">
    <property type="protein sequence ID" value="MEQ1408980.1"/>
    <property type="molecule type" value="Genomic_DNA"/>
</dbReference>
<keyword evidence="1" id="KW-0812">Transmembrane</keyword>
<feature type="transmembrane region" description="Helical" evidence="1">
    <location>
        <begin position="20"/>
        <end position="41"/>
    </location>
</feature>
<evidence type="ECO:0000256" key="1">
    <source>
        <dbReference type="SAM" id="Phobius"/>
    </source>
</evidence>
<evidence type="ECO:0000313" key="2">
    <source>
        <dbReference type="EMBL" id="MEQ1408980.1"/>
    </source>
</evidence>
<keyword evidence="1" id="KW-0472">Membrane</keyword>
<dbReference type="Proteomes" id="UP001496627">
    <property type="component" value="Unassembled WGS sequence"/>
</dbReference>
<reference evidence="2 3" key="1">
    <citation type="submission" date="2024-05" db="EMBL/GenBank/DDBJ databases">
        <title>Neorhizobium sp. Rsf11, a plant growth promoting and heavy metal resistant PAH-degrader.</title>
        <authorList>
            <person name="Golubev S.N."/>
            <person name="Muratova A.Y."/>
            <person name="Markelova M.I."/>
        </authorList>
    </citation>
    <scope>NUCLEOTIDE SEQUENCE [LARGE SCALE GENOMIC DNA]</scope>
    <source>
        <strain evidence="2 3">Rsf11</strain>
    </source>
</reference>
<gene>
    <name evidence="2" type="ORF">ABK249_29145</name>
</gene>
<accession>A0ABV0MCZ8</accession>
<organism evidence="2 3">
    <name type="scientific">Neorhizobium phenanthreniclasticum</name>
    <dbReference type="NCBI Taxonomy" id="3157917"/>
    <lineage>
        <taxon>Bacteria</taxon>
        <taxon>Pseudomonadati</taxon>
        <taxon>Pseudomonadota</taxon>
        <taxon>Alphaproteobacteria</taxon>
        <taxon>Hyphomicrobiales</taxon>
        <taxon>Rhizobiaceae</taxon>
        <taxon>Rhizobium/Agrobacterium group</taxon>
        <taxon>Neorhizobium</taxon>
    </lineage>
</organism>
<protein>
    <submittedName>
        <fullName evidence="2">Uncharacterized protein</fullName>
    </submittedName>
</protein>
<name>A0ABV0MCZ8_9HYPH</name>
<keyword evidence="3" id="KW-1185">Reference proteome</keyword>